<name>A0AAE0MZC2_9PEZI</name>
<feature type="non-terminal residue" evidence="1">
    <location>
        <position position="1"/>
    </location>
</feature>
<comment type="caution">
    <text evidence="1">The sequence shown here is derived from an EMBL/GenBank/DDBJ whole genome shotgun (WGS) entry which is preliminary data.</text>
</comment>
<reference evidence="1" key="1">
    <citation type="journal article" date="2023" name="Mol. Phylogenet. Evol.">
        <title>Genome-scale phylogeny and comparative genomics of the fungal order Sordariales.</title>
        <authorList>
            <person name="Hensen N."/>
            <person name="Bonometti L."/>
            <person name="Westerberg I."/>
            <person name="Brannstrom I.O."/>
            <person name="Guillou S."/>
            <person name="Cros-Aarteil S."/>
            <person name="Calhoun S."/>
            <person name="Haridas S."/>
            <person name="Kuo A."/>
            <person name="Mondo S."/>
            <person name="Pangilinan J."/>
            <person name="Riley R."/>
            <person name="LaButti K."/>
            <person name="Andreopoulos B."/>
            <person name="Lipzen A."/>
            <person name="Chen C."/>
            <person name="Yan M."/>
            <person name="Daum C."/>
            <person name="Ng V."/>
            <person name="Clum A."/>
            <person name="Steindorff A."/>
            <person name="Ohm R.A."/>
            <person name="Martin F."/>
            <person name="Silar P."/>
            <person name="Natvig D.O."/>
            <person name="Lalanne C."/>
            <person name="Gautier V."/>
            <person name="Ament-Velasquez S.L."/>
            <person name="Kruys A."/>
            <person name="Hutchinson M.I."/>
            <person name="Powell A.J."/>
            <person name="Barry K."/>
            <person name="Miller A.N."/>
            <person name="Grigoriev I.V."/>
            <person name="Debuchy R."/>
            <person name="Gladieux P."/>
            <person name="Hiltunen Thoren M."/>
            <person name="Johannesson H."/>
        </authorList>
    </citation>
    <scope>NUCLEOTIDE SEQUENCE</scope>
    <source>
        <strain evidence="1">CBS 958.72</strain>
    </source>
</reference>
<gene>
    <name evidence="1" type="ORF">B0T24DRAFT_638864</name>
</gene>
<organism evidence="1 2">
    <name type="scientific">Lasiosphaeria ovina</name>
    <dbReference type="NCBI Taxonomy" id="92902"/>
    <lineage>
        <taxon>Eukaryota</taxon>
        <taxon>Fungi</taxon>
        <taxon>Dikarya</taxon>
        <taxon>Ascomycota</taxon>
        <taxon>Pezizomycotina</taxon>
        <taxon>Sordariomycetes</taxon>
        <taxon>Sordariomycetidae</taxon>
        <taxon>Sordariales</taxon>
        <taxon>Lasiosphaeriaceae</taxon>
        <taxon>Lasiosphaeria</taxon>
    </lineage>
</organism>
<accession>A0AAE0MZC2</accession>
<keyword evidence="2" id="KW-1185">Reference proteome</keyword>
<sequence length="125" mass="14168">DVTMSLNAGRCNFELKVVTLLGPSNLRCWEASLYCAPEVMGLEEYIDDDMVGEPADDHAHAKEQWRSDRAFVKAIIFQSLSQPVQEKLAAYDWNPRTEKDRYVLLALVKHVAPLIAQEATWFSIA</sequence>
<evidence type="ECO:0000313" key="1">
    <source>
        <dbReference type="EMBL" id="KAK3364992.1"/>
    </source>
</evidence>
<dbReference type="Proteomes" id="UP001287356">
    <property type="component" value="Unassembled WGS sequence"/>
</dbReference>
<reference evidence="1" key="2">
    <citation type="submission" date="2023-06" db="EMBL/GenBank/DDBJ databases">
        <authorList>
            <consortium name="Lawrence Berkeley National Laboratory"/>
            <person name="Haridas S."/>
            <person name="Hensen N."/>
            <person name="Bonometti L."/>
            <person name="Westerberg I."/>
            <person name="Brannstrom I.O."/>
            <person name="Guillou S."/>
            <person name="Cros-Aarteil S."/>
            <person name="Calhoun S."/>
            <person name="Kuo A."/>
            <person name="Mondo S."/>
            <person name="Pangilinan J."/>
            <person name="Riley R."/>
            <person name="Labutti K."/>
            <person name="Andreopoulos B."/>
            <person name="Lipzen A."/>
            <person name="Chen C."/>
            <person name="Yanf M."/>
            <person name="Daum C."/>
            <person name="Ng V."/>
            <person name="Clum A."/>
            <person name="Steindorff A."/>
            <person name="Ohm R."/>
            <person name="Martin F."/>
            <person name="Silar P."/>
            <person name="Natvig D."/>
            <person name="Lalanne C."/>
            <person name="Gautier V."/>
            <person name="Ament-Velasquez S.L."/>
            <person name="Kruys A."/>
            <person name="Hutchinson M.I."/>
            <person name="Powell A.J."/>
            <person name="Barry K."/>
            <person name="Miller A.N."/>
            <person name="Grigoriev I.V."/>
            <person name="Debuchy R."/>
            <person name="Gladieux P."/>
            <person name="Thoren M.H."/>
            <person name="Johannesson H."/>
        </authorList>
    </citation>
    <scope>NUCLEOTIDE SEQUENCE</scope>
    <source>
        <strain evidence="1">CBS 958.72</strain>
    </source>
</reference>
<proteinExistence type="predicted"/>
<protein>
    <submittedName>
        <fullName evidence="1">Uncharacterized protein</fullName>
    </submittedName>
</protein>
<dbReference type="EMBL" id="JAULSN010000009">
    <property type="protein sequence ID" value="KAK3364992.1"/>
    <property type="molecule type" value="Genomic_DNA"/>
</dbReference>
<dbReference type="AlphaFoldDB" id="A0AAE0MZC2"/>
<evidence type="ECO:0000313" key="2">
    <source>
        <dbReference type="Proteomes" id="UP001287356"/>
    </source>
</evidence>